<dbReference type="Gene3D" id="1.20.120.570">
    <property type="entry name" value="YkyA-like"/>
    <property type="match status" value="1"/>
</dbReference>
<evidence type="ECO:0000256" key="1">
    <source>
        <dbReference type="SAM" id="SignalP"/>
    </source>
</evidence>
<keyword evidence="1" id="KW-0732">Signal</keyword>
<reference evidence="2 3" key="1">
    <citation type="journal article" date="2015" name="Genome Announc.">
        <title>Expanding the biotechnology potential of lactobacilli through comparative genomics of 213 strains and associated genera.</title>
        <authorList>
            <person name="Sun Z."/>
            <person name="Harris H.M."/>
            <person name="McCann A."/>
            <person name="Guo C."/>
            <person name="Argimon S."/>
            <person name="Zhang W."/>
            <person name="Yang X."/>
            <person name="Jeffery I.B."/>
            <person name="Cooney J.C."/>
            <person name="Kagawa T.F."/>
            <person name="Liu W."/>
            <person name="Song Y."/>
            <person name="Salvetti E."/>
            <person name="Wrobel A."/>
            <person name="Rasinkangas P."/>
            <person name="Parkhill J."/>
            <person name="Rea M.C."/>
            <person name="O'Sullivan O."/>
            <person name="Ritari J."/>
            <person name="Douillard F.P."/>
            <person name="Paul Ross R."/>
            <person name="Yang R."/>
            <person name="Briner A.E."/>
            <person name="Felis G.E."/>
            <person name="de Vos W.M."/>
            <person name="Barrangou R."/>
            <person name="Klaenhammer T.R."/>
            <person name="Caufield P.W."/>
            <person name="Cui Y."/>
            <person name="Zhang H."/>
            <person name="O'Toole P.W."/>
        </authorList>
    </citation>
    <scope>NUCLEOTIDE SEQUENCE [LARGE SCALE GENOMIC DNA]</scope>
    <source>
        <strain evidence="2 3">DSM 23927</strain>
    </source>
</reference>
<dbReference type="Proteomes" id="UP000051672">
    <property type="component" value="Unassembled WGS sequence"/>
</dbReference>
<name>A0A0R2B1B9_9LACO</name>
<dbReference type="InterPro" id="IPR036785">
    <property type="entry name" value="YkyA-like_sf"/>
</dbReference>
<gene>
    <name evidence="2" type="ORF">FC34_GL000817</name>
</gene>
<dbReference type="RefSeq" id="WP_057894094.1">
    <property type="nucleotide sequence ID" value="NZ_AYZQ01000001.1"/>
</dbReference>
<proteinExistence type="predicted"/>
<dbReference type="OrthoDB" id="2328466at2"/>
<dbReference type="EMBL" id="AYZQ01000001">
    <property type="protein sequence ID" value="KRM73095.1"/>
    <property type="molecule type" value="Genomic_DNA"/>
</dbReference>
<evidence type="ECO:0000313" key="2">
    <source>
        <dbReference type="EMBL" id="KRM73095.1"/>
    </source>
</evidence>
<feature type="signal peptide" evidence="1">
    <location>
        <begin position="1"/>
        <end position="19"/>
    </location>
</feature>
<keyword evidence="3" id="KW-1185">Reference proteome</keyword>
<accession>A0A0R2B1B9</accession>
<dbReference type="PROSITE" id="PS51257">
    <property type="entry name" value="PROKAR_LIPOPROTEIN"/>
    <property type="match status" value="1"/>
</dbReference>
<dbReference type="AlphaFoldDB" id="A0A0R2B1B9"/>
<dbReference type="PATRIC" id="fig|1423727.3.peg.824"/>
<evidence type="ECO:0008006" key="4">
    <source>
        <dbReference type="Google" id="ProtNLM"/>
    </source>
</evidence>
<feature type="chain" id="PRO_5039596180" description="Lipoprotein" evidence="1">
    <location>
        <begin position="20"/>
        <end position="210"/>
    </location>
</feature>
<comment type="caution">
    <text evidence="2">The sequence shown here is derived from an EMBL/GenBank/DDBJ whole genome shotgun (WGS) entry which is preliminary data.</text>
</comment>
<organism evidence="2 3">
    <name type="scientific">Lacticaseibacillus brantae DSM 23927</name>
    <dbReference type="NCBI Taxonomy" id="1423727"/>
    <lineage>
        <taxon>Bacteria</taxon>
        <taxon>Bacillati</taxon>
        <taxon>Bacillota</taxon>
        <taxon>Bacilli</taxon>
        <taxon>Lactobacillales</taxon>
        <taxon>Lactobacillaceae</taxon>
        <taxon>Lacticaseibacillus</taxon>
    </lineage>
</organism>
<evidence type="ECO:0000313" key="3">
    <source>
        <dbReference type="Proteomes" id="UP000051672"/>
    </source>
</evidence>
<sequence length="210" mass="22398">MKRILLFITLAVALVGCSAGESQQKQVNTTASDVITATKAASSALTTINETTTSLPSEFQRATEKSATPLTADSKPIKPLLAKREQAYQRLIDIQSQLNQAAGTLSKAKNQANGQLPQTELTTLLASLKLIQLDHKTLLSYYDEVTTAETTLFDGVKAEDDSKTINSDLVALNQYASTLGQQIDISLANLDAAAANAKKLTKAIANSTDQ</sequence>
<protein>
    <recommendedName>
        <fullName evidence="4">Lipoprotein</fullName>
    </recommendedName>
</protein>